<dbReference type="Gene3D" id="3.40.960.10">
    <property type="entry name" value="VSR Endonuclease"/>
    <property type="match status" value="1"/>
</dbReference>
<evidence type="ECO:0000313" key="2">
    <source>
        <dbReference type="EMBL" id="SCG56905.1"/>
    </source>
</evidence>
<dbReference type="GO" id="GO:0004519">
    <property type="term" value="F:endonuclease activity"/>
    <property type="evidence" value="ECO:0007669"/>
    <property type="project" value="UniProtKB-KW"/>
</dbReference>
<keyword evidence="3" id="KW-1185">Reference proteome</keyword>
<dbReference type="STRING" id="47864.GA0070560_110184"/>
<evidence type="ECO:0000313" key="3">
    <source>
        <dbReference type="Proteomes" id="UP000199408"/>
    </source>
</evidence>
<dbReference type="RefSeq" id="WP_245675543.1">
    <property type="nucleotide sequence ID" value="NZ_FMDN01000010.1"/>
</dbReference>
<reference evidence="3" key="1">
    <citation type="submission" date="2016-06" db="EMBL/GenBank/DDBJ databases">
        <authorList>
            <person name="Varghese N."/>
        </authorList>
    </citation>
    <scope>NUCLEOTIDE SEQUENCE [LARGE SCALE GENOMIC DNA]</scope>
    <source>
        <strain evidence="3">DSM 43171</strain>
    </source>
</reference>
<keyword evidence="2" id="KW-0255">Endonuclease</keyword>
<dbReference type="InterPro" id="IPR011335">
    <property type="entry name" value="Restrct_endonuc-II-like"/>
</dbReference>
<keyword evidence="2" id="KW-0540">Nuclease</keyword>
<dbReference type="AlphaFoldDB" id="A0A1C5IFF9"/>
<feature type="region of interest" description="Disordered" evidence="1">
    <location>
        <begin position="1"/>
        <end position="20"/>
    </location>
</feature>
<organism evidence="2 3">
    <name type="scientific">Micromonospora halophytica</name>
    <dbReference type="NCBI Taxonomy" id="47864"/>
    <lineage>
        <taxon>Bacteria</taxon>
        <taxon>Bacillati</taxon>
        <taxon>Actinomycetota</taxon>
        <taxon>Actinomycetes</taxon>
        <taxon>Micromonosporales</taxon>
        <taxon>Micromonosporaceae</taxon>
        <taxon>Micromonospora</taxon>
    </lineage>
</organism>
<protein>
    <submittedName>
        <fullName evidence="2">Very-short-patch-repair endonuclease</fullName>
    </submittedName>
</protein>
<keyword evidence="2" id="KW-0378">Hydrolase</keyword>
<dbReference type="Proteomes" id="UP000199408">
    <property type="component" value="Unassembled WGS sequence"/>
</dbReference>
<gene>
    <name evidence="2" type="ORF">GA0070560_110184</name>
</gene>
<dbReference type="SUPFAM" id="SSF52980">
    <property type="entry name" value="Restriction endonuclease-like"/>
    <property type="match status" value="1"/>
</dbReference>
<proteinExistence type="predicted"/>
<name>A0A1C5IFF9_9ACTN</name>
<accession>A0A1C5IFF9</accession>
<dbReference type="EMBL" id="FMDN01000010">
    <property type="protein sequence ID" value="SCG56905.1"/>
    <property type="molecule type" value="Genomic_DNA"/>
</dbReference>
<evidence type="ECO:0000256" key="1">
    <source>
        <dbReference type="SAM" id="MobiDB-lite"/>
    </source>
</evidence>
<sequence>MSPIPSGSEAIAPFTPPRSEPALAAWDTEEAIAPLTPPRSEPALAAWDTEEAIAPLTPPRSEPALAAWETAAWLEPARAVGIVDALLGGGLTTRAALAEVGTRFADRPGGRRAREVFDLADPAAQSPPESHLRVRLVLAGLPRPVAQHPVRLPSGLVLHPDLAWPQFRVAVEYDGRWHADPDQLHRDRRRLNQLVLAGWTVLHVTSRRLRDDFPGILREVRGALTTRGWRR</sequence>